<feature type="transmembrane region" description="Helical" evidence="1">
    <location>
        <begin position="39"/>
        <end position="64"/>
    </location>
</feature>
<evidence type="ECO:0000256" key="1">
    <source>
        <dbReference type="SAM" id="Phobius"/>
    </source>
</evidence>
<name>A0A3B0RE11_9ZZZZ</name>
<keyword evidence="1" id="KW-0812">Transmembrane</keyword>
<proteinExistence type="predicted"/>
<dbReference type="AlphaFoldDB" id="A0A3B0RE11"/>
<evidence type="ECO:0000313" key="2">
    <source>
        <dbReference type="EMBL" id="VAV90219.1"/>
    </source>
</evidence>
<keyword evidence="1" id="KW-0472">Membrane</keyword>
<accession>A0A3B0RE11</accession>
<sequence length="69" mass="7686">MSGDLGIDYSIVGGRYFPKSKRQKGVVVQHSLFGKLIEILFRIYVLVLFLISCAMFVGLVVHVVTNIIS</sequence>
<dbReference type="EMBL" id="UOEC01000075">
    <property type="protein sequence ID" value="VAV90219.1"/>
    <property type="molecule type" value="Genomic_DNA"/>
</dbReference>
<reference evidence="2" key="1">
    <citation type="submission" date="2018-06" db="EMBL/GenBank/DDBJ databases">
        <authorList>
            <person name="Zhirakovskaya E."/>
        </authorList>
    </citation>
    <scope>NUCLEOTIDE SEQUENCE</scope>
</reference>
<keyword evidence="1" id="KW-1133">Transmembrane helix</keyword>
<protein>
    <submittedName>
        <fullName evidence="2">Uncharacterized protein</fullName>
    </submittedName>
</protein>
<gene>
    <name evidence="2" type="ORF">MNBD_ALPHA08-476</name>
</gene>
<organism evidence="2">
    <name type="scientific">hydrothermal vent metagenome</name>
    <dbReference type="NCBI Taxonomy" id="652676"/>
    <lineage>
        <taxon>unclassified sequences</taxon>
        <taxon>metagenomes</taxon>
        <taxon>ecological metagenomes</taxon>
    </lineage>
</organism>